<name>A0A6I4M6A7_9SPHN</name>
<reference evidence="3 4" key="1">
    <citation type="submission" date="2019-01" db="EMBL/GenBank/DDBJ databases">
        <title>Sphingorhabdus lacus sp.nov., isolated from an oligotrophic freshwater lake.</title>
        <authorList>
            <person name="Park M."/>
        </authorList>
    </citation>
    <scope>NUCLEOTIDE SEQUENCE [LARGE SCALE GENOMIC DNA]</scope>
    <source>
        <strain evidence="3 4">IMCC26285</strain>
    </source>
</reference>
<comment type="caution">
    <text evidence="3">The sequence shown here is derived from an EMBL/GenBank/DDBJ whole genome shotgun (WGS) entry which is preliminary data.</text>
</comment>
<evidence type="ECO:0000313" key="3">
    <source>
        <dbReference type="EMBL" id="MVZ97665.1"/>
    </source>
</evidence>
<organism evidence="3 4">
    <name type="scientific">Sphingorhabdus profundilacus</name>
    <dbReference type="NCBI Taxonomy" id="2509718"/>
    <lineage>
        <taxon>Bacteria</taxon>
        <taxon>Pseudomonadati</taxon>
        <taxon>Pseudomonadota</taxon>
        <taxon>Alphaproteobacteria</taxon>
        <taxon>Sphingomonadales</taxon>
        <taxon>Sphingomonadaceae</taxon>
        <taxon>Sphingorhabdus</taxon>
    </lineage>
</organism>
<keyword evidence="1" id="KW-0175">Coiled coil</keyword>
<feature type="coiled-coil region" evidence="1">
    <location>
        <begin position="9"/>
        <end position="36"/>
    </location>
</feature>
<dbReference type="AlphaFoldDB" id="A0A6I4M6A7"/>
<accession>A0A6I4M6A7</accession>
<protein>
    <submittedName>
        <fullName evidence="3">Uncharacterized protein</fullName>
    </submittedName>
</protein>
<feature type="region of interest" description="Disordered" evidence="2">
    <location>
        <begin position="92"/>
        <end position="117"/>
    </location>
</feature>
<dbReference type="RefSeq" id="WP_160353663.1">
    <property type="nucleotide sequence ID" value="NZ_SDWJ01000002.1"/>
</dbReference>
<dbReference type="Proteomes" id="UP000471147">
    <property type="component" value="Unassembled WGS sequence"/>
</dbReference>
<sequence length="127" mass="13266">MLKQRVVAAEKIAAELHEAEDAIDQAIIKLAKLAGTLPVARFETNMSAIVGQDAVTKVTQAIAAAGQVRQMVTDAHHALSETQRQVGLGARMFGAGTDKPRSPGATGDRNAANEAADEVVIQPRAVA</sequence>
<gene>
    <name evidence="3" type="ORF">EUU23_08090</name>
</gene>
<evidence type="ECO:0000313" key="4">
    <source>
        <dbReference type="Proteomes" id="UP000471147"/>
    </source>
</evidence>
<dbReference type="EMBL" id="SDWJ01000002">
    <property type="protein sequence ID" value="MVZ97665.1"/>
    <property type="molecule type" value="Genomic_DNA"/>
</dbReference>
<proteinExistence type="predicted"/>
<dbReference type="OrthoDB" id="7449858at2"/>
<evidence type="ECO:0000256" key="2">
    <source>
        <dbReference type="SAM" id="MobiDB-lite"/>
    </source>
</evidence>
<evidence type="ECO:0000256" key="1">
    <source>
        <dbReference type="SAM" id="Coils"/>
    </source>
</evidence>
<keyword evidence="4" id="KW-1185">Reference proteome</keyword>